<evidence type="ECO:0000256" key="1">
    <source>
        <dbReference type="ARBA" id="ARBA00022801"/>
    </source>
</evidence>
<dbReference type="OMA" id="SFIRHAH"/>
<dbReference type="GeneID" id="28979665"/>
<keyword evidence="2" id="KW-0114">cAMP</keyword>
<reference evidence="4 5" key="1">
    <citation type="journal article" date="2015" name="Front. Microbiol.">
        <title>Genome sequence of the plant growth promoting endophytic yeast Rhodotorula graminis WP1.</title>
        <authorList>
            <person name="Firrincieli A."/>
            <person name="Otillar R."/>
            <person name="Salamov A."/>
            <person name="Schmutz J."/>
            <person name="Khan Z."/>
            <person name="Redman R.S."/>
            <person name="Fleck N.D."/>
            <person name="Lindquist E."/>
            <person name="Grigoriev I.V."/>
            <person name="Doty S.L."/>
        </authorList>
    </citation>
    <scope>NUCLEOTIDE SEQUENCE [LARGE SCALE GENOMIC DNA]</scope>
    <source>
        <strain evidence="4 5">WP1</strain>
    </source>
</reference>
<dbReference type="Proteomes" id="UP000053890">
    <property type="component" value="Unassembled WGS sequence"/>
</dbReference>
<sequence length="177" mass="18547">SFACTLQGCGGGPVETNLSSFLVKPYASKWTDGCTGIEALGTGTDALSISPPPPCSCFAITHAHLDHIAGLIISSAACRPPPRPVYGIRRTIANIERLMDGGVWPMLGGWDDSVTIGRAYHYKKCLPKPQAVGTAPAAGGAEGECYDSTAFFVREEQSGRELLFFGDVEPGPSSSSP</sequence>
<name>A0A0P9EM10_RHOGW</name>
<dbReference type="InterPro" id="IPR000396">
    <property type="entry name" value="Pdiesterase2"/>
</dbReference>
<dbReference type="Gene3D" id="3.60.15.10">
    <property type="entry name" value="Ribonuclease Z/Hydroxyacylglutathione hydrolase-like"/>
    <property type="match status" value="1"/>
</dbReference>
<dbReference type="GO" id="GO:0004115">
    <property type="term" value="F:3',5'-cyclic-AMP phosphodiesterase activity"/>
    <property type="evidence" value="ECO:0007669"/>
    <property type="project" value="InterPro"/>
</dbReference>
<dbReference type="PROSITE" id="PS00607">
    <property type="entry name" value="PDEASE_II"/>
    <property type="match status" value="1"/>
</dbReference>
<dbReference type="AlphaFoldDB" id="A0A0P9EM10"/>
<proteinExistence type="inferred from homology"/>
<dbReference type="GO" id="GO:0006198">
    <property type="term" value="P:cAMP catabolic process"/>
    <property type="evidence" value="ECO:0007669"/>
    <property type="project" value="InterPro"/>
</dbReference>
<dbReference type="InterPro" id="IPR036866">
    <property type="entry name" value="RibonucZ/Hydroxyglut_hydro"/>
</dbReference>
<feature type="non-terminal residue" evidence="4">
    <location>
        <position position="1"/>
    </location>
</feature>
<evidence type="ECO:0000256" key="3">
    <source>
        <dbReference type="ARBA" id="ARBA00025762"/>
    </source>
</evidence>
<dbReference type="RefSeq" id="XP_018268851.1">
    <property type="nucleotide sequence ID" value="XM_018419219.1"/>
</dbReference>
<evidence type="ECO:0000313" key="4">
    <source>
        <dbReference type="EMBL" id="KPV72802.1"/>
    </source>
</evidence>
<dbReference type="EMBL" id="KQ474085">
    <property type="protein sequence ID" value="KPV72802.1"/>
    <property type="molecule type" value="Genomic_DNA"/>
</dbReference>
<feature type="non-terminal residue" evidence="4">
    <location>
        <position position="177"/>
    </location>
</feature>
<dbReference type="PANTHER" id="PTHR28283:SF1">
    <property type="entry name" value="3',5'-CYCLIC-NUCLEOTIDE PHOSPHODIESTERASE 1"/>
    <property type="match status" value="1"/>
</dbReference>
<dbReference type="Pfam" id="PF02112">
    <property type="entry name" value="PDEase_II"/>
    <property type="match status" value="1"/>
</dbReference>
<protein>
    <recommendedName>
        <fullName evidence="6">3',5'-cyclic-nucleotide phosphodiesterase</fullName>
    </recommendedName>
</protein>
<organism evidence="4 5">
    <name type="scientific">Rhodotorula graminis (strain WP1)</name>
    <dbReference type="NCBI Taxonomy" id="578459"/>
    <lineage>
        <taxon>Eukaryota</taxon>
        <taxon>Fungi</taxon>
        <taxon>Dikarya</taxon>
        <taxon>Basidiomycota</taxon>
        <taxon>Pucciniomycotina</taxon>
        <taxon>Microbotryomycetes</taxon>
        <taxon>Sporidiobolales</taxon>
        <taxon>Sporidiobolaceae</taxon>
        <taxon>Rhodotorula</taxon>
    </lineage>
</organism>
<evidence type="ECO:0000313" key="5">
    <source>
        <dbReference type="Proteomes" id="UP000053890"/>
    </source>
</evidence>
<evidence type="ECO:0008006" key="6">
    <source>
        <dbReference type="Google" id="ProtNLM"/>
    </source>
</evidence>
<dbReference type="GO" id="GO:1902660">
    <property type="term" value="P:negative regulation of glucose mediated signaling pathway"/>
    <property type="evidence" value="ECO:0007669"/>
    <property type="project" value="TreeGrafter"/>
</dbReference>
<dbReference type="InterPro" id="IPR024225">
    <property type="entry name" value="cAMP-PdiesteraseII_CS"/>
</dbReference>
<dbReference type="PANTHER" id="PTHR28283">
    <property type="entry name" value="3',5'-CYCLIC-NUCLEOTIDE PHOSPHODIESTERASE 1"/>
    <property type="match status" value="1"/>
</dbReference>
<comment type="similarity">
    <text evidence="3">Belongs to the cyclic nucleotide phosphodiesterase class-II family.</text>
</comment>
<dbReference type="STRING" id="578459.A0A0P9EM10"/>
<keyword evidence="1" id="KW-0378">Hydrolase</keyword>
<gene>
    <name evidence="4" type="ORF">RHOBADRAFT_8424</name>
</gene>
<dbReference type="GO" id="GO:0047555">
    <property type="term" value="F:3',5'-cyclic-GMP phosphodiesterase activity"/>
    <property type="evidence" value="ECO:0007669"/>
    <property type="project" value="TreeGrafter"/>
</dbReference>
<dbReference type="SUPFAM" id="SSF56281">
    <property type="entry name" value="Metallo-hydrolase/oxidoreductase"/>
    <property type="match status" value="1"/>
</dbReference>
<evidence type="ECO:0000256" key="2">
    <source>
        <dbReference type="ARBA" id="ARBA00023149"/>
    </source>
</evidence>
<accession>A0A0P9EM10</accession>
<dbReference type="OrthoDB" id="258495at2759"/>
<keyword evidence="5" id="KW-1185">Reference proteome</keyword>